<dbReference type="InParanoid" id="T1HA55"/>
<accession>T1HA55</accession>
<keyword evidence="5" id="KW-1185">Reference proteome</keyword>
<dbReference type="AlphaFoldDB" id="T1HA55"/>
<dbReference type="EMBL" id="ACPB03003651">
    <property type="status" value="NOT_ANNOTATED_CDS"/>
    <property type="molecule type" value="Genomic_DNA"/>
</dbReference>
<dbReference type="PANTHER" id="PTHR46949">
    <property type="entry name" value="LEUCINE REPEAT ADAPTER PROTEIN 25"/>
    <property type="match status" value="1"/>
</dbReference>
<dbReference type="VEuPathDB" id="VectorBase:RPRC000909"/>
<dbReference type="InterPro" id="IPR024991">
    <property type="entry name" value="RING-H2_APC11"/>
</dbReference>
<protein>
    <submittedName>
        <fullName evidence="4">Zf-ANAPC11 domain-containing protein</fullName>
    </submittedName>
</protein>
<dbReference type="GO" id="GO:0005680">
    <property type="term" value="C:anaphase-promoting complex"/>
    <property type="evidence" value="ECO:0007669"/>
    <property type="project" value="InterPro"/>
</dbReference>
<dbReference type="GO" id="GO:0008270">
    <property type="term" value="F:zinc ion binding"/>
    <property type="evidence" value="ECO:0007669"/>
    <property type="project" value="InterPro"/>
</dbReference>
<dbReference type="HOGENOM" id="CLU_1201144_0_0_1"/>
<dbReference type="STRING" id="13249.T1HA55"/>
<dbReference type="Proteomes" id="UP000015103">
    <property type="component" value="Unassembled WGS sequence"/>
</dbReference>
<name>T1HA55_RHOPR</name>
<sequence length="231" mass="25391">MTEVIVLLAQATKEVLDEAPENVSTEFIPLPNGAKSKNSGWNGVATWRWLANDDTCGICRLAFDGCCPDCKVPGDDCPLVSYFQVTMALQGLPPLPKSLSTVNLSEQVNGNKRTVIPHAHKLPPPPPPPGPRQPPPPPPRKQTKLDIQLARLRKEMYSLRELDLSLLSQLWSLNEAIQEYRTLQELLSPTSPSSDVEDDALYSNLPPLHEQVGYPLSSSSSRSSNNGFTEL</sequence>
<feature type="region of interest" description="Disordered" evidence="2">
    <location>
        <begin position="206"/>
        <end position="231"/>
    </location>
</feature>
<dbReference type="SUPFAM" id="SSF57850">
    <property type="entry name" value="RING/U-box"/>
    <property type="match status" value="1"/>
</dbReference>
<proteinExistence type="inferred from homology"/>
<dbReference type="GO" id="GO:0097602">
    <property type="term" value="F:cullin family protein binding"/>
    <property type="evidence" value="ECO:0007669"/>
    <property type="project" value="InterPro"/>
</dbReference>
<dbReference type="Pfam" id="PF12861">
    <property type="entry name" value="zf-ANAPC11"/>
    <property type="match status" value="1"/>
</dbReference>
<dbReference type="PANTHER" id="PTHR46949:SF1">
    <property type="entry name" value="AT07979P2"/>
    <property type="match status" value="1"/>
</dbReference>
<comment type="similarity">
    <text evidence="1">Belongs to the FAM89 family.</text>
</comment>
<evidence type="ECO:0000259" key="3">
    <source>
        <dbReference type="Pfam" id="PF12861"/>
    </source>
</evidence>
<evidence type="ECO:0000313" key="4">
    <source>
        <dbReference type="EnsemblMetazoa" id="RPRC000909-PA"/>
    </source>
</evidence>
<reference evidence="4" key="1">
    <citation type="submission" date="2015-05" db="UniProtKB">
        <authorList>
            <consortium name="EnsemblMetazoa"/>
        </authorList>
    </citation>
    <scope>IDENTIFICATION</scope>
</reference>
<evidence type="ECO:0000256" key="2">
    <source>
        <dbReference type="SAM" id="MobiDB-lite"/>
    </source>
</evidence>
<dbReference type="EnsemblMetazoa" id="RPRC000909-RA">
    <property type="protein sequence ID" value="RPRC000909-PA"/>
    <property type="gene ID" value="RPRC000909"/>
</dbReference>
<dbReference type="EMBL" id="ACPB03003652">
    <property type="status" value="NOT_ANNOTATED_CDS"/>
    <property type="molecule type" value="Genomic_DNA"/>
</dbReference>
<dbReference type="GO" id="GO:0031145">
    <property type="term" value="P:anaphase-promoting complex-dependent catabolic process"/>
    <property type="evidence" value="ECO:0007669"/>
    <property type="project" value="InterPro"/>
</dbReference>
<feature type="region of interest" description="Disordered" evidence="2">
    <location>
        <begin position="116"/>
        <end position="142"/>
    </location>
</feature>
<dbReference type="InterPro" id="IPR013083">
    <property type="entry name" value="Znf_RING/FYVE/PHD"/>
</dbReference>
<dbReference type="Gene3D" id="3.30.40.10">
    <property type="entry name" value="Zinc/RING finger domain, C3HC4 (zinc finger)"/>
    <property type="match status" value="1"/>
</dbReference>
<evidence type="ECO:0000313" key="5">
    <source>
        <dbReference type="Proteomes" id="UP000015103"/>
    </source>
</evidence>
<feature type="domain" description="Anaphase-promoting complex subunit 11 RING-H2 finger" evidence="3">
    <location>
        <begin position="53"/>
        <end position="80"/>
    </location>
</feature>
<dbReference type="GO" id="GO:0061630">
    <property type="term" value="F:ubiquitin protein ligase activity"/>
    <property type="evidence" value="ECO:0007669"/>
    <property type="project" value="InterPro"/>
</dbReference>
<dbReference type="eggNOG" id="KOG1493">
    <property type="taxonomic scope" value="Eukaryota"/>
</dbReference>
<feature type="compositionally biased region" description="Pro residues" evidence="2">
    <location>
        <begin position="122"/>
        <end position="140"/>
    </location>
</feature>
<organism evidence="4 5">
    <name type="scientific">Rhodnius prolixus</name>
    <name type="common">Triatomid bug</name>
    <dbReference type="NCBI Taxonomy" id="13249"/>
    <lineage>
        <taxon>Eukaryota</taxon>
        <taxon>Metazoa</taxon>
        <taxon>Ecdysozoa</taxon>
        <taxon>Arthropoda</taxon>
        <taxon>Hexapoda</taxon>
        <taxon>Insecta</taxon>
        <taxon>Pterygota</taxon>
        <taxon>Neoptera</taxon>
        <taxon>Paraneoptera</taxon>
        <taxon>Hemiptera</taxon>
        <taxon>Heteroptera</taxon>
        <taxon>Panheteroptera</taxon>
        <taxon>Cimicomorpha</taxon>
        <taxon>Reduviidae</taxon>
        <taxon>Triatominae</taxon>
        <taxon>Rhodnius</taxon>
    </lineage>
</organism>
<evidence type="ECO:0000256" key="1">
    <source>
        <dbReference type="ARBA" id="ARBA00038125"/>
    </source>
</evidence>